<dbReference type="GO" id="GO:0008171">
    <property type="term" value="F:O-methyltransferase activity"/>
    <property type="evidence" value="ECO:0007669"/>
    <property type="project" value="InterPro"/>
</dbReference>
<organism evidence="6 7">
    <name type="scientific">Podospora didyma</name>
    <dbReference type="NCBI Taxonomy" id="330526"/>
    <lineage>
        <taxon>Eukaryota</taxon>
        <taxon>Fungi</taxon>
        <taxon>Dikarya</taxon>
        <taxon>Ascomycota</taxon>
        <taxon>Pezizomycotina</taxon>
        <taxon>Sordariomycetes</taxon>
        <taxon>Sordariomycetidae</taxon>
        <taxon>Sordariales</taxon>
        <taxon>Podosporaceae</taxon>
        <taxon>Podospora</taxon>
    </lineage>
</organism>
<feature type="domain" description="O-methyltransferase C-terminal" evidence="5">
    <location>
        <begin position="268"/>
        <end position="414"/>
    </location>
</feature>
<dbReference type="Gene3D" id="3.40.50.150">
    <property type="entry name" value="Vaccinia Virus protein VP39"/>
    <property type="match status" value="1"/>
</dbReference>
<dbReference type="Gene3D" id="1.10.10.10">
    <property type="entry name" value="Winged helix-like DNA-binding domain superfamily/Winged helix DNA-binding domain"/>
    <property type="match status" value="1"/>
</dbReference>
<reference evidence="6" key="1">
    <citation type="journal article" date="2023" name="Mol. Phylogenet. Evol.">
        <title>Genome-scale phylogeny and comparative genomics of the fungal order Sordariales.</title>
        <authorList>
            <person name="Hensen N."/>
            <person name="Bonometti L."/>
            <person name="Westerberg I."/>
            <person name="Brannstrom I.O."/>
            <person name="Guillou S."/>
            <person name="Cros-Aarteil S."/>
            <person name="Calhoun S."/>
            <person name="Haridas S."/>
            <person name="Kuo A."/>
            <person name="Mondo S."/>
            <person name="Pangilinan J."/>
            <person name="Riley R."/>
            <person name="LaButti K."/>
            <person name="Andreopoulos B."/>
            <person name="Lipzen A."/>
            <person name="Chen C."/>
            <person name="Yan M."/>
            <person name="Daum C."/>
            <person name="Ng V."/>
            <person name="Clum A."/>
            <person name="Steindorff A."/>
            <person name="Ohm R.A."/>
            <person name="Martin F."/>
            <person name="Silar P."/>
            <person name="Natvig D.O."/>
            <person name="Lalanne C."/>
            <person name="Gautier V."/>
            <person name="Ament-Velasquez S.L."/>
            <person name="Kruys A."/>
            <person name="Hutchinson M.I."/>
            <person name="Powell A.J."/>
            <person name="Barry K."/>
            <person name="Miller A.N."/>
            <person name="Grigoriev I.V."/>
            <person name="Debuchy R."/>
            <person name="Gladieux P."/>
            <person name="Hiltunen Thoren M."/>
            <person name="Johannesson H."/>
        </authorList>
    </citation>
    <scope>NUCLEOTIDE SEQUENCE</scope>
    <source>
        <strain evidence="6">CBS 232.78</strain>
    </source>
</reference>
<comment type="caution">
    <text evidence="6">The sequence shown here is derived from an EMBL/GenBank/DDBJ whole genome shotgun (WGS) entry which is preliminary data.</text>
</comment>
<evidence type="ECO:0000313" key="6">
    <source>
        <dbReference type="EMBL" id="KAK3386836.1"/>
    </source>
</evidence>
<evidence type="ECO:0000256" key="4">
    <source>
        <dbReference type="SAM" id="MobiDB-lite"/>
    </source>
</evidence>
<dbReference type="SUPFAM" id="SSF46785">
    <property type="entry name" value="Winged helix' DNA-binding domain"/>
    <property type="match status" value="1"/>
</dbReference>
<evidence type="ECO:0000259" key="5">
    <source>
        <dbReference type="Pfam" id="PF00891"/>
    </source>
</evidence>
<protein>
    <submittedName>
        <fullName evidence="6">S-adenosyl-L-methionine-dependent methyltransferase</fullName>
    </submittedName>
</protein>
<dbReference type="InterPro" id="IPR001077">
    <property type="entry name" value="COMT_C"/>
</dbReference>
<dbReference type="Pfam" id="PF00891">
    <property type="entry name" value="Methyltransf_2"/>
    <property type="match status" value="1"/>
</dbReference>
<accession>A0AAE0NSF4</accession>
<dbReference type="PANTHER" id="PTHR43712:SF17">
    <property type="entry name" value="O-METHYLTRANSFERASE"/>
    <property type="match status" value="1"/>
</dbReference>
<keyword evidence="7" id="KW-1185">Reference proteome</keyword>
<evidence type="ECO:0000256" key="2">
    <source>
        <dbReference type="ARBA" id="ARBA00022679"/>
    </source>
</evidence>
<dbReference type="InterPro" id="IPR036390">
    <property type="entry name" value="WH_DNA-bd_sf"/>
</dbReference>
<dbReference type="PROSITE" id="PS51683">
    <property type="entry name" value="SAM_OMT_II"/>
    <property type="match status" value="1"/>
</dbReference>
<dbReference type="AlphaFoldDB" id="A0AAE0NSF4"/>
<reference evidence="6" key="2">
    <citation type="submission" date="2023-06" db="EMBL/GenBank/DDBJ databases">
        <authorList>
            <consortium name="Lawrence Berkeley National Laboratory"/>
            <person name="Haridas S."/>
            <person name="Hensen N."/>
            <person name="Bonometti L."/>
            <person name="Westerberg I."/>
            <person name="Brannstrom I.O."/>
            <person name="Guillou S."/>
            <person name="Cros-Aarteil S."/>
            <person name="Calhoun S."/>
            <person name="Kuo A."/>
            <person name="Mondo S."/>
            <person name="Pangilinan J."/>
            <person name="Riley R."/>
            <person name="LaButti K."/>
            <person name="Andreopoulos B."/>
            <person name="Lipzen A."/>
            <person name="Chen C."/>
            <person name="Yanf M."/>
            <person name="Daum C."/>
            <person name="Ng V."/>
            <person name="Clum A."/>
            <person name="Steindorff A."/>
            <person name="Ohm R."/>
            <person name="Martin F."/>
            <person name="Silar P."/>
            <person name="Natvig D."/>
            <person name="Lalanne C."/>
            <person name="Gautier V."/>
            <person name="Ament-velasquez S.L."/>
            <person name="Kruys A."/>
            <person name="Hutchinson M.I."/>
            <person name="Powell A.J."/>
            <person name="Barry K."/>
            <person name="Miller A.N."/>
            <person name="Grigoriev I.V."/>
            <person name="Debuchy R."/>
            <person name="Gladieux P."/>
            <person name="Thoren M.H."/>
            <person name="Johannesson H."/>
        </authorList>
    </citation>
    <scope>NUCLEOTIDE SEQUENCE</scope>
    <source>
        <strain evidence="6">CBS 232.78</strain>
    </source>
</reference>
<sequence>MATVVEPRPMISEEAAPNGTVSPLESLPPIDPAIILQPNDIKAVPALVGEIVSRGLTAVKGDDQARVALLESARALVRALEKPRETMIRHCWADNTAFSALALGIDTGVWVYLGADDKPKTVADIAAATKIEPALLSRLLKHVAAMGYIHETGRDEYRPSSFSKSLTIPIIGAGYQIFTGPGSTGGLGKCVSSLPAYLKSTGYKTPNSMSDGNLQFSHETKLNMFEWLHANPPTGQQFNQHMGGYAQGRPRWLDDGFYPVQERLIEGFSGETLLVDIGGSVGHDINEFATRFPDAKGRLVLQDVEAVISTITENQISPKIERTVYDFFTEQPVKGARAYYMHSILHDWPDEVSLKILANIKAAMTPGVSRLLINENVIPDVGAQWEATALDVMMATLLSSRERTRVDWIRLLEDGAGLKVTNVYTFANGVESLIEVVLPETETE</sequence>
<keyword evidence="1 6" id="KW-0489">Methyltransferase</keyword>
<dbReference type="EMBL" id="JAULSW010000003">
    <property type="protein sequence ID" value="KAK3386836.1"/>
    <property type="molecule type" value="Genomic_DNA"/>
</dbReference>
<name>A0AAE0NSF4_9PEZI</name>
<dbReference type="GO" id="GO:0032259">
    <property type="term" value="P:methylation"/>
    <property type="evidence" value="ECO:0007669"/>
    <property type="project" value="UniProtKB-KW"/>
</dbReference>
<dbReference type="SUPFAM" id="SSF53335">
    <property type="entry name" value="S-adenosyl-L-methionine-dependent methyltransferases"/>
    <property type="match status" value="1"/>
</dbReference>
<evidence type="ECO:0000313" key="7">
    <source>
        <dbReference type="Proteomes" id="UP001285441"/>
    </source>
</evidence>
<evidence type="ECO:0000256" key="1">
    <source>
        <dbReference type="ARBA" id="ARBA00022603"/>
    </source>
</evidence>
<dbReference type="InterPro" id="IPR016461">
    <property type="entry name" value="COMT-like"/>
</dbReference>
<dbReference type="PANTHER" id="PTHR43712">
    <property type="entry name" value="PUTATIVE (AFU_ORTHOLOGUE AFUA_4G14580)-RELATED"/>
    <property type="match status" value="1"/>
</dbReference>
<keyword evidence="2" id="KW-0808">Transferase</keyword>
<evidence type="ECO:0000256" key="3">
    <source>
        <dbReference type="ARBA" id="ARBA00022691"/>
    </source>
</evidence>
<dbReference type="InterPro" id="IPR036388">
    <property type="entry name" value="WH-like_DNA-bd_sf"/>
</dbReference>
<keyword evidence="3" id="KW-0949">S-adenosyl-L-methionine</keyword>
<gene>
    <name evidence="6" type="ORF">B0H63DRAFT_141345</name>
</gene>
<feature type="region of interest" description="Disordered" evidence="4">
    <location>
        <begin position="1"/>
        <end position="24"/>
    </location>
</feature>
<dbReference type="InterPro" id="IPR029063">
    <property type="entry name" value="SAM-dependent_MTases_sf"/>
</dbReference>
<dbReference type="Proteomes" id="UP001285441">
    <property type="component" value="Unassembled WGS sequence"/>
</dbReference>
<proteinExistence type="predicted"/>